<feature type="compositionally biased region" description="Basic and acidic residues" evidence="1">
    <location>
        <begin position="20"/>
        <end position="41"/>
    </location>
</feature>
<feature type="region of interest" description="Disordered" evidence="1">
    <location>
        <begin position="1"/>
        <end position="41"/>
    </location>
</feature>
<dbReference type="EMBL" id="QGKW02001660">
    <property type="protein sequence ID" value="KAF2581515.1"/>
    <property type="molecule type" value="Genomic_DNA"/>
</dbReference>
<accession>A0A8S9JHJ2</accession>
<protein>
    <submittedName>
        <fullName evidence="2">Uncharacterized protein</fullName>
    </submittedName>
</protein>
<evidence type="ECO:0000313" key="2">
    <source>
        <dbReference type="EMBL" id="KAF2581515.1"/>
    </source>
</evidence>
<reference evidence="2" key="1">
    <citation type="submission" date="2019-12" db="EMBL/GenBank/DDBJ databases">
        <title>Genome sequencing and annotation of Brassica cretica.</title>
        <authorList>
            <person name="Studholme D.J."/>
            <person name="Sarris P.F."/>
        </authorList>
    </citation>
    <scope>NUCLEOTIDE SEQUENCE</scope>
    <source>
        <strain evidence="2">PFS-001/15</strain>
        <tissue evidence="2">Leaf</tissue>
    </source>
</reference>
<evidence type="ECO:0000313" key="3">
    <source>
        <dbReference type="Proteomes" id="UP000712281"/>
    </source>
</evidence>
<comment type="caution">
    <text evidence="2">The sequence shown here is derived from an EMBL/GenBank/DDBJ whole genome shotgun (WGS) entry which is preliminary data.</text>
</comment>
<evidence type="ECO:0000256" key="1">
    <source>
        <dbReference type="SAM" id="MobiDB-lite"/>
    </source>
</evidence>
<feature type="compositionally biased region" description="Basic and acidic residues" evidence="1">
    <location>
        <begin position="104"/>
        <end position="116"/>
    </location>
</feature>
<organism evidence="2 3">
    <name type="scientific">Brassica cretica</name>
    <name type="common">Mustard</name>
    <dbReference type="NCBI Taxonomy" id="69181"/>
    <lineage>
        <taxon>Eukaryota</taxon>
        <taxon>Viridiplantae</taxon>
        <taxon>Streptophyta</taxon>
        <taxon>Embryophyta</taxon>
        <taxon>Tracheophyta</taxon>
        <taxon>Spermatophyta</taxon>
        <taxon>Magnoliopsida</taxon>
        <taxon>eudicotyledons</taxon>
        <taxon>Gunneridae</taxon>
        <taxon>Pentapetalae</taxon>
        <taxon>rosids</taxon>
        <taxon>malvids</taxon>
        <taxon>Brassicales</taxon>
        <taxon>Brassicaceae</taxon>
        <taxon>Brassiceae</taxon>
        <taxon>Brassica</taxon>
    </lineage>
</organism>
<proteinExistence type="predicted"/>
<dbReference type="AlphaFoldDB" id="A0A8S9JHJ2"/>
<sequence length="205" mass="23009">MDNKSATPAEADPTVIEATTHLEEVGREQKDDLEKHKKDMDEKKISDVMEILQGLSDRLKTIEEKVDCRRQKMEEKMDLLISSISVKAEADNMSIDESSFGQESDERYSNDRFGRFSDGPGQERYDRFLFGPGLGQETFDRFGRVSGGPGRGQETDDRFGRFFNDGGQYTDDRLLRFFNGRGRGLNVGGRFAGGRCGGQGYCGTC</sequence>
<gene>
    <name evidence="2" type="ORF">F2Q68_00003683</name>
</gene>
<name>A0A8S9JHJ2_BRACR</name>
<dbReference type="Proteomes" id="UP000712281">
    <property type="component" value="Unassembled WGS sequence"/>
</dbReference>
<feature type="region of interest" description="Disordered" evidence="1">
    <location>
        <begin position="95"/>
        <end position="116"/>
    </location>
</feature>